<dbReference type="EMBL" id="CP003221">
    <property type="protein sequence ID" value="EGJ48592.1"/>
    <property type="molecule type" value="Genomic_DNA"/>
</dbReference>
<dbReference type="PANTHER" id="PTHR42867">
    <property type="entry name" value="MEMBRANE PROTEIN-RELATED"/>
    <property type="match status" value="1"/>
</dbReference>
<dbReference type="KEGG" id="daf:Desaf_0234"/>
<feature type="transmembrane region" description="Helical" evidence="1">
    <location>
        <begin position="144"/>
        <end position="164"/>
    </location>
</feature>
<gene>
    <name evidence="2" type="ORF">Desaf_0234</name>
</gene>
<name>F3YTY6_DESAF</name>
<keyword evidence="1" id="KW-0812">Transmembrane</keyword>
<evidence type="ECO:0000313" key="3">
    <source>
        <dbReference type="Proteomes" id="UP000007844"/>
    </source>
</evidence>
<sequence length="319" mass="35096" precursor="true">MPKVLSALLTAATTVGGQAVMEGVMMRSRDRLAIAVRKQSGEILVEIRPWFSLTTHPWLRKPFIRGFPVLLETLINGIKALNFSARVAMEEDEGGEVGSWALAGTLLLSIALAVGLFVVLPHLFSLLMKWWGLSGDVNSLSFHAWDGLFKFALFLGYVASISLLPDIRRVFQYHGAEHKAIWAYEQGVELIPQTVRGYSRLHPRCGTAFLLFVLALSIVLFAVLVPLAMAVYAPSGPVLKQAYVILVKLLLMVPVSSMAYELIRMAGRFHENIVCKLMSCPGMMLQFLTTFEPDDSHLEVAIAALQGAVEGNRQPCSPS</sequence>
<dbReference type="eggNOG" id="COG3872">
    <property type="taxonomic scope" value="Bacteria"/>
</dbReference>
<accession>F3YTY6</accession>
<protein>
    <recommendedName>
        <fullName evidence="4">Metal-dependent enzyme</fullName>
    </recommendedName>
</protein>
<feature type="transmembrane region" description="Helical" evidence="1">
    <location>
        <begin position="242"/>
        <end position="263"/>
    </location>
</feature>
<organism evidence="2 3">
    <name type="scientific">Desulfocurvibacter africanus subsp. africanus str. Walvis Bay</name>
    <dbReference type="NCBI Taxonomy" id="690850"/>
    <lineage>
        <taxon>Bacteria</taxon>
        <taxon>Pseudomonadati</taxon>
        <taxon>Thermodesulfobacteriota</taxon>
        <taxon>Desulfovibrionia</taxon>
        <taxon>Desulfovibrionales</taxon>
        <taxon>Desulfovibrionaceae</taxon>
        <taxon>Desulfocurvibacter</taxon>
    </lineage>
</organism>
<dbReference type="Pfam" id="PF07136">
    <property type="entry name" value="DUF1385"/>
    <property type="match status" value="1"/>
</dbReference>
<dbReference type="InterPro" id="IPR010787">
    <property type="entry name" value="DUF1385"/>
</dbReference>
<dbReference type="HOGENOM" id="CLU_038140_0_0_7"/>
<feature type="transmembrane region" description="Helical" evidence="1">
    <location>
        <begin position="97"/>
        <end position="124"/>
    </location>
</feature>
<dbReference type="Proteomes" id="UP000007844">
    <property type="component" value="Chromosome"/>
</dbReference>
<evidence type="ECO:0000313" key="2">
    <source>
        <dbReference type="EMBL" id="EGJ48592.1"/>
    </source>
</evidence>
<keyword evidence="1" id="KW-0472">Membrane</keyword>
<reference evidence="2 3" key="1">
    <citation type="journal article" date="2011" name="J. Bacteriol.">
        <title>Genome sequence of the mercury-methylating and pleomorphic Desulfovibrio africanus Strain Walvis Bay.</title>
        <authorList>
            <person name="Brown S.D."/>
            <person name="Wall J.D."/>
            <person name="Kucken A.M."/>
            <person name="Gilmour C.C."/>
            <person name="Podar M."/>
            <person name="Brandt C.C."/>
            <person name="Teshima H."/>
            <person name="Detter J.C."/>
            <person name="Han C.S."/>
            <person name="Land M.L."/>
            <person name="Lucas S."/>
            <person name="Han J."/>
            <person name="Pennacchio L."/>
            <person name="Nolan M."/>
            <person name="Pitluck S."/>
            <person name="Woyke T."/>
            <person name="Goodwin L."/>
            <person name="Palumbo A.V."/>
            <person name="Elias D.A."/>
        </authorList>
    </citation>
    <scope>NUCLEOTIDE SEQUENCE [LARGE SCALE GENOMIC DNA]</scope>
    <source>
        <strain evidence="2 3">Walvis Bay</strain>
    </source>
</reference>
<evidence type="ECO:0000256" key="1">
    <source>
        <dbReference type="SAM" id="Phobius"/>
    </source>
</evidence>
<feature type="transmembrane region" description="Helical" evidence="1">
    <location>
        <begin position="208"/>
        <end position="230"/>
    </location>
</feature>
<dbReference type="AlphaFoldDB" id="F3YTY6"/>
<proteinExistence type="predicted"/>
<keyword evidence="3" id="KW-1185">Reference proteome</keyword>
<dbReference type="STRING" id="690850.Desaf_0234"/>
<dbReference type="PANTHER" id="PTHR42867:SF1">
    <property type="entry name" value="MEMBRANE PROTEIN-RELATED"/>
    <property type="match status" value="1"/>
</dbReference>
<evidence type="ECO:0008006" key="4">
    <source>
        <dbReference type="Google" id="ProtNLM"/>
    </source>
</evidence>
<keyword evidence="1" id="KW-1133">Transmembrane helix</keyword>